<evidence type="ECO:0000256" key="1">
    <source>
        <dbReference type="ARBA" id="ARBA00004173"/>
    </source>
</evidence>
<dbReference type="InterPro" id="IPR036610">
    <property type="entry name" value="PEBP-like_sf"/>
</dbReference>
<dbReference type="Proteomes" id="UP001329430">
    <property type="component" value="Chromosome 6"/>
</dbReference>
<proteinExistence type="inferred from homology"/>
<dbReference type="GO" id="GO:0005762">
    <property type="term" value="C:mitochondrial large ribosomal subunit"/>
    <property type="evidence" value="ECO:0007669"/>
    <property type="project" value="TreeGrafter"/>
</dbReference>
<keyword evidence="11" id="KW-1185">Reference proteome</keyword>
<dbReference type="FunFam" id="3.90.280.10:FF:000002">
    <property type="entry name" value="39S ribosomal protein L38, mitochondrial"/>
    <property type="match status" value="1"/>
</dbReference>
<evidence type="ECO:0000256" key="8">
    <source>
        <dbReference type="ARBA" id="ARBA00039444"/>
    </source>
</evidence>
<accession>A0AAN7ZHR4</accession>
<dbReference type="Gene3D" id="3.90.280.10">
    <property type="entry name" value="PEBP-like"/>
    <property type="match status" value="1"/>
</dbReference>
<dbReference type="PANTHER" id="PTHR11362">
    <property type="entry name" value="PHOSPHATIDYLETHANOLAMINE-BINDING PROTEIN"/>
    <property type="match status" value="1"/>
</dbReference>
<dbReference type="AlphaFoldDB" id="A0AAN7ZHR4"/>
<name>A0AAN7ZHR4_9COLE</name>
<dbReference type="CDD" id="cd00866">
    <property type="entry name" value="PEBP_euk"/>
    <property type="match status" value="1"/>
</dbReference>
<keyword evidence="3" id="KW-0689">Ribosomal protein</keyword>
<sequence length="409" mass="48296">MANSLLKYITLSNKLLSAKVLSCSPLYISHRNGHHIRGKPPELARSLKQRLEELNYKDPSIHYRVDIGFPNASKSRAAELKYRLDIVKSNYRNAELEKKSRNGELLIDLEEARRDWMKTSGPQQIKEIADHYGVFKDLFGDAYFIPRVSLEVLYNVSDEDQLPVYYGNIVKPAMAIKQPEISYEASDDSLWTLILTNPDGHFTDEESEYVHWFIGNIPGNNVEKGEVILDYLQPFPPRGTGLHRHIFILYKQEERIDYSPLKKSNPCYNLKERTFKTLDFYKDRQDILTPAGLAFFQSDWDTTLTDFYHKCLNMQEPIFEYDFPKPYIRPQEWFPRRKPFNIYMDKYRDPKQINKEFLMRKLEHVHPFKPPRKPLPHPNAIAFEGYIPSWLKVEMTKSRLRWGRINDIE</sequence>
<evidence type="ECO:0000256" key="7">
    <source>
        <dbReference type="ARBA" id="ARBA00038016"/>
    </source>
</evidence>
<comment type="subcellular location">
    <subcellularLocation>
        <location evidence="1">Mitochondrion</location>
    </subcellularLocation>
</comment>
<evidence type="ECO:0000256" key="3">
    <source>
        <dbReference type="ARBA" id="ARBA00022980"/>
    </source>
</evidence>
<gene>
    <name evidence="10" type="ORF">RI129_008789</name>
</gene>
<comment type="similarity">
    <text evidence="7">Belongs to the phosphatidylethanolamine-binding protein family. Mitochondrion-specific ribosomal protein mL38 subfamily.</text>
</comment>
<keyword evidence="6" id="KW-0687">Ribonucleoprotein</keyword>
<protein>
    <recommendedName>
        <fullName evidence="8">Large ribosomal subunit protein mL38</fullName>
    </recommendedName>
    <alternativeName>
        <fullName evidence="9">39S ribosomal protein L38, mitochondrial</fullName>
    </alternativeName>
</protein>
<dbReference type="InterPro" id="IPR035810">
    <property type="entry name" value="PEBP_euk"/>
</dbReference>
<comment type="caution">
    <text evidence="10">The sequence shown here is derived from an EMBL/GenBank/DDBJ whole genome shotgun (WGS) entry which is preliminary data.</text>
</comment>
<dbReference type="SUPFAM" id="SSF49777">
    <property type="entry name" value="PEBP-like"/>
    <property type="match status" value="1"/>
</dbReference>
<evidence type="ECO:0000313" key="10">
    <source>
        <dbReference type="EMBL" id="KAK5642622.1"/>
    </source>
</evidence>
<keyword evidence="2" id="KW-0809">Transit peptide</keyword>
<keyword evidence="4" id="KW-0175">Coiled coil</keyword>
<keyword evidence="5" id="KW-0496">Mitochondrion</keyword>
<evidence type="ECO:0000256" key="4">
    <source>
        <dbReference type="ARBA" id="ARBA00023054"/>
    </source>
</evidence>
<evidence type="ECO:0000256" key="5">
    <source>
        <dbReference type="ARBA" id="ARBA00023128"/>
    </source>
</evidence>
<evidence type="ECO:0000256" key="6">
    <source>
        <dbReference type="ARBA" id="ARBA00023274"/>
    </source>
</evidence>
<reference evidence="10 11" key="1">
    <citation type="journal article" date="2024" name="Insects">
        <title>An Improved Chromosome-Level Genome Assembly of the Firefly Pyrocoelia pectoralis.</title>
        <authorList>
            <person name="Fu X."/>
            <person name="Meyer-Rochow V.B."/>
            <person name="Ballantyne L."/>
            <person name="Zhu X."/>
        </authorList>
    </citation>
    <scope>NUCLEOTIDE SEQUENCE [LARGE SCALE GENOMIC DNA]</scope>
    <source>
        <strain evidence="10">XCY_ONT2</strain>
    </source>
</reference>
<dbReference type="InterPro" id="IPR008914">
    <property type="entry name" value="PEBP"/>
</dbReference>
<dbReference type="PANTHER" id="PTHR11362:SF133">
    <property type="entry name" value="LARGE RIBOSOMAL SUBUNIT PROTEIN ML38"/>
    <property type="match status" value="1"/>
</dbReference>
<dbReference type="Pfam" id="PF01161">
    <property type="entry name" value="PBP"/>
    <property type="match status" value="1"/>
</dbReference>
<dbReference type="GO" id="GO:0005743">
    <property type="term" value="C:mitochondrial inner membrane"/>
    <property type="evidence" value="ECO:0007669"/>
    <property type="project" value="UniProtKB-ARBA"/>
</dbReference>
<evidence type="ECO:0000256" key="2">
    <source>
        <dbReference type="ARBA" id="ARBA00022946"/>
    </source>
</evidence>
<evidence type="ECO:0000256" key="9">
    <source>
        <dbReference type="ARBA" id="ARBA00041206"/>
    </source>
</evidence>
<organism evidence="10 11">
    <name type="scientific">Pyrocoelia pectoralis</name>
    <dbReference type="NCBI Taxonomy" id="417401"/>
    <lineage>
        <taxon>Eukaryota</taxon>
        <taxon>Metazoa</taxon>
        <taxon>Ecdysozoa</taxon>
        <taxon>Arthropoda</taxon>
        <taxon>Hexapoda</taxon>
        <taxon>Insecta</taxon>
        <taxon>Pterygota</taxon>
        <taxon>Neoptera</taxon>
        <taxon>Endopterygota</taxon>
        <taxon>Coleoptera</taxon>
        <taxon>Polyphaga</taxon>
        <taxon>Elateriformia</taxon>
        <taxon>Elateroidea</taxon>
        <taxon>Lampyridae</taxon>
        <taxon>Lampyrinae</taxon>
        <taxon>Pyrocoelia</taxon>
    </lineage>
</organism>
<evidence type="ECO:0000313" key="11">
    <source>
        <dbReference type="Proteomes" id="UP001329430"/>
    </source>
</evidence>
<dbReference type="EMBL" id="JAVRBK010000006">
    <property type="protein sequence ID" value="KAK5642622.1"/>
    <property type="molecule type" value="Genomic_DNA"/>
</dbReference>